<name>A0A1I3STN7_9FLAO</name>
<evidence type="ECO:0008006" key="3">
    <source>
        <dbReference type="Google" id="ProtNLM"/>
    </source>
</evidence>
<dbReference type="RefSeq" id="WP_143067836.1">
    <property type="nucleotide sequence ID" value="NZ_FORM01000011.1"/>
</dbReference>
<keyword evidence="2" id="KW-1185">Reference proteome</keyword>
<dbReference type="EMBL" id="FORM01000011">
    <property type="protein sequence ID" value="SFJ60826.1"/>
    <property type="molecule type" value="Genomic_DNA"/>
</dbReference>
<reference evidence="2" key="1">
    <citation type="submission" date="2016-10" db="EMBL/GenBank/DDBJ databases">
        <authorList>
            <person name="Varghese N."/>
            <person name="Submissions S."/>
        </authorList>
    </citation>
    <scope>NUCLEOTIDE SEQUENCE [LARGE SCALE GENOMIC DNA]</scope>
    <source>
        <strain evidence="2">DSM 28881</strain>
    </source>
</reference>
<proteinExistence type="predicted"/>
<gene>
    <name evidence="1" type="ORF">SAMN05443431_11152</name>
</gene>
<evidence type="ECO:0000313" key="2">
    <source>
        <dbReference type="Proteomes" id="UP000199559"/>
    </source>
</evidence>
<sequence length="522" mass="58562">MSQKRKKITLIIALCILVSTVLLFVGQAIVKNKIKAAVVNLPESMALDYQDIELNLLTGHINLEAPSLKVTGKTTGKVNATIAMTAFSVSGFSYWDYMINNKIAVKTIDFKDPKITYYHNALVSTEIGGQSVMDNLKQVLHADNLTISNANLVIFDRANDSLIVKAEKLDFAITEFVMDPNSDSKVPFVFNNSILNGTNLKYKAGVFETITVDDFTLDNNNVSIEGFSLKTNYTKEELSKVITTERDHFDLRIPKIEIQNQKVTFENKKINGFSSDKLVINLPVFNIYRDKLVVDDLTLKPLYSKMLRDLDFKLQVKQVDIVDGAIIYEEKVKQDHDAGQLHFKRFNGQLKNVGNGYQLPNQTTIALDCIFMESTPLAVNWAFDVANKTDNFVFKAELGKLKAADLNPFMQPNLNLKLEGDLIKTYFTIDGNSNTSTVNLKTKYTNFDIIILKDNGKEKNKLLSGIINLFVSKNSSNQPDNFRDSDTKTVTRDSTKSIFNFVWKNTQAGLISAMAGDGTKDE</sequence>
<dbReference type="Proteomes" id="UP000199559">
    <property type="component" value="Unassembled WGS sequence"/>
</dbReference>
<organism evidence="1 2">
    <name type="scientific">Olleya namhaensis</name>
    <dbReference type="NCBI Taxonomy" id="1144750"/>
    <lineage>
        <taxon>Bacteria</taxon>
        <taxon>Pseudomonadati</taxon>
        <taxon>Bacteroidota</taxon>
        <taxon>Flavobacteriia</taxon>
        <taxon>Flavobacteriales</taxon>
        <taxon>Flavobacteriaceae</taxon>
    </lineage>
</organism>
<protein>
    <recommendedName>
        <fullName evidence="3">AsmA-like C-terminal region</fullName>
    </recommendedName>
</protein>
<accession>A0A1I3STN7</accession>
<dbReference type="AlphaFoldDB" id="A0A1I3STN7"/>
<evidence type="ECO:0000313" key="1">
    <source>
        <dbReference type="EMBL" id="SFJ60826.1"/>
    </source>
</evidence>
<dbReference type="STRING" id="1144750.SAMN05443431_11152"/>